<dbReference type="EMBL" id="JACOPF010000002">
    <property type="protein sequence ID" value="MBC5689472.1"/>
    <property type="molecule type" value="Genomic_DNA"/>
</dbReference>
<evidence type="ECO:0000313" key="9">
    <source>
        <dbReference type="Proteomes" id="UP000652477"/>
    </source>
</evidence>
<dbReference type="InterPro" id="IPR011611">
    <property type="entry name" value="PfkB_dom"/>
</dbReference>
<dbReference type="InterPro" id="IPR017583">
    <property type="entry name" value="Tagatose/fructose_Pkinase"/>
</dbReference>
<dbReference type="PANTHER" id="PTHR46566">
    <property type="entry name" value="1-PHOSPHOFRUCTOKINASE-RELATED"/>
    <property type="match status" value="1"/>
</dbReference>
<dbReference type="Gene3D" id="3.40.1190.20">
    <property type="match status" value="1"/>
</dbReference>
<reference evidence="8" key="1">
    <citation type="submission" date="2020-08" db="EMBL/GenBank/DDBJ databases">
        <title>Genome public.</title>
        <authorList>
            <person name="Liu C."/>
            <person name="Sun Q."/>
        </authorList>
    </citation>
    <scope>NUCLEOTIDE SEQUENCE</scope>
    <source>
        <strain evidence="8">NSJ-55</strain>
    </source>
</reference>
<feature type="domain" description="Carbohydrate kinase PfkB" evidence="7">
    <location>
        <begin position="10"/>
        <end position="289"/>
    </location>
</feature>
<keyword evidence="9" id="KW-1185">Reference proteome</keyword>
<organism evidence="8 9">
    <name type="scientific">Mediterraneibacter hominis</name>
    <dbReference type="NCBI Taxonomy" id="2763054"/>
    <lineage>
        <taxon>Bacteria</taxon>
        <taxon>Bacillati</taxon>
        <taxon>Bacillota</taxon>
        <taxon>Clostridia</taxon>
        <taxon>Lachnospirales</taxon>
        <taxon>Lachnospiraceae</taxon>
        <taxon>Mediterraneibacter</taxon>
    </lineage>
</organism>
<dbReference type="GO" id="GO:0005988">
    <property type="term" value="P:lactose metabolic process"/>
    <property type="evidence" value="ECO:0007669"/>
    <property type="project" value="UniProtKB-KW"/>
</dbReference>
<comment type="catalytic activity">
    <reaction evidence="6">
        <text>D-tagatofuranose 6-phosphate + ATP = D-tagatofuranose 1,6-bisphosphate + ADP + H(+)</text>
        <dbReference type="Rhea" id="RHEA:12420"/>
        <dbReference type="ChEBI" id="CHEBI:15378"/>
        <dbReference type="ChEBI" id="CHEBI:30616"/>
        <dbReference type="ChEBI" id="CHEBI:58694"/>
        <dbReference type="ChEBI" id="CHEBI:58695"/>
        <dbReference type="ChEBI" id="CHEBI:456216"/>
        <dbReference type="EC" id="2.7.1.144"/>
    </reaction>
</comment>
<evidence type="ECO:0000256" key="2">
    <source>
        <dbReference type="ARBA" id="ARBA00022679"/>
    </source>
</evidence>
<evidence type="ECO:0000256" key="5">
    <source>
        <dbReference type="ARBA" id="ARBA00022840"/>
    </source>
</evidence>
<evidence type="ECO:0000256" key="1">
    <source>
        <dbReference type="ARBA" id="ARBA00005380"/>
    </source>
</evidence>
<dbReference type="InterPro" id="IPR029056">
    <property type="entry name" value="Ribokinase-like"/>
</dbReference>
<keyword evidence="2 6" id="KW-0808">Transferase</keyword>
<comment type="similarity">
    <text evidence="6">Belongs to the carbohydrate kinase PfkB family. LacC subfamily.</text>
</comment>
<dbReference type="GO" id="GO:0009024">
    <property type="term" value="F:tagatose-6-phosphate kinase activity"/>
    <property type="evidence" value="ECO:0007669"/>
    <property type="project" value="UniProtKB-EC"/>
</dbReference>
<dbReference type="GO" id="GO:0005829">
    <property type="term" value="C:cytosol"/>
    <property type="evidence" value="ECO:0007669"/>
    <property type="project" value="TreeGrafter"/>
</dbReference>
<comment type="pathway">
    <text evidence="6">Carbohydrate metabolism; D-tagatose 6-phosphate degradation; D-glyceraldehyde 3-phosphate and glycerone phosphate from D-tagatose 6-phosphate: step 1/2.</text>
</comment>
<evidence type="ECO:0000313" key="8">
    <source>
        <dbReference type="EMBL" id="MBC5689472.1"/>
    </source>
</evidence>
<dbReference type="Pfam" id="PF00294">
    <property type="entry name" value="PfkB"/>
    <property type="match status" value="1"/>
</dbReference>
<keyword evidence="5 6" id="KW-0067">ATP-binding</keyword>
<dbReference type="CDD" id="cd01164">
    <property type="entry name" value="FruK_PfkB_like"/>
    <property type="match status" value="1"/>
</dbReference>
<evidence type="ECO:0000259" key="7">
    <source>
        <dbReference type="Pfam" id="PF00294"/>
    </source>
</evidence>
<evidence type="ECO:0000256" key="6">
    <source>
        <dbReference type="PIRNR" id="PIRNR000535"/>
    </source>
</evidence>
<dbReference type="GO" id="GO:0008443">
    <property type="term" value="F:phosphofructokinase activity"/>
    <property type="evidence" value="ECO:0007669"/>
    <property type="project" value="TreeGrafter"/>
</dbReference>
<dbReference type="SUPFAM" id="SSF53613">
    <property type="entry name" value="Ribokinase-like"/>
    <property type="match status" value="1"/>
</dbReference>
<keyword evidence="4 8" id="KW-0418">Kinase</keyword>
<proteinExistence type="inferred from homology"/>
<evidence type="ECO:0000256" key="4">
    <source>
        <dbReference type="ARBA" id="ARBA00022777"/>
    </source>
</evidence>
<dbReference type="Proteomes" id="UP000652477">
    <property type="component" value="Unassembled WGS sequence"/>
</dbReference>
<protein>
    <recommendedName>
        <fullName evidence="6">Tagatose-6-phosphate kinase</fullName>
        <ecNumber evidence="6">2.7.1.144</ecNumber>
    </recommendedName>
</protein>
<dbReference type="NCBIfam" id="TIGR03168">
    <property type="entry name" value="1-PFK"/>
    <property type="match status" value="1"/>
</dbReference>
<comment type="similarity">
    <text evidence="1">Belongs to the carbohydrate kinase pfkB family.</text>
</comment>
<dbReference type="AlphaFoldDB" id="A0A923LJZ8"/>
<evidence type="ECO:0000256" key="3">
    <source>
        <dbReference type="ARBA" id="ARBA00022741"/>
    </source>
</evidence>
<dbReference type="GO" id="GO:0005524">
    <property type="term" value="F:ATP binding"/>
    <property type="evidence" value="ECO:0007669"/>
    <property type="project" value="UniProtKB-KW"/>
</dbReference>
<keyword evidence="6" id="KW-0423">Lactose metabolism</keyword>
<sequence length="310" mass="34689">MICTVTINPAIDRVIYLTQLNKDNTNRIKEVKEVLGGKGTHVSVNLSILECVNKAFGIDFGETGRRIENLLEQEHIEMKFLHYDEGESRMNYALIEEDKTCTLISEKGKVISKEQCEELIKKIYEEVKDGDILILSGDASNTEIPLIYTKMIEAVSDKKVKVFLDASSENLTGALRWKPFLIKPNEDELSQILGEEIKGEEKILEGIRKISGTGIACIAVSCGGNGSYIWYENEIYRIHPLKVNVMNTIGCGDAFLSGMAYGFEKGLEFTEILKYAAGVSSATAESNSTVGFDRKRAYELMEKVQIEKLF</sequence>
<dbReference type="PANTHER" id="PTHR46566:SF1">
    <property type="entry name" value="1-PHOSPHOFRUCTOKINASE"/>
    <property type="match status" value="1"/>
</dbReference>
<dbReference type="RefSeq" id="WP_186876141.1">
    <property type="nucleotide sequence ID" value="NZ_JACOPF010000002.1"/>
</dbReference>
<dbReference type="EC" id="2.7.1.144" evidence="6"/>
<gene>
    <name evidence="8" type="ORF">H8S37_11135</name>
</gene>
<name>A0A923LJZ8_9FIRM</name>
<comment type="caution">
    <text evidence="8">The sequence shown here is derived from an EMBL/GenBank/DDBJ whole genome shotgun (WGS) entry which is preliminary data.</text>
</comment>
<keyword evidence="3 6" id="KW-0547">Nucleotide-binding</keyword>
<accession>A0A923LJZ8</accession>
<dbReference type="PIRSF" id="PIRSF000535">
    <property type="entry name" value="1PFK/6PFK/LacC"/>
    <property type="match status" value="1"/>
</dbReference>